<reference evidence="3" key="1">
    <citation type="submission" date="2016-10" db="EMBL/GenBank/DDBJ databases">
        <authorList>
            <person name="Varghese N."/>
            <person name="Submissions S."/>
        </authorList>
    </citation>
    <scope>NUCLEOTIDE SEQUENCE [LARGE SCALE GENOMIC DNA]</scope>
    <source>
        <strain evidence="3">BL9</strain>
    </source>
</reference>
<dbReference type="Pfam" id="PF10990">
    <property type="entry name" value="DUF2809"/>
    <property type="match status" value="1"/>
</dbReference>
<dbReference type="Proteomes" id="UP000198538">
    <property type="component" value="Unassembled WGS sequence"/>
</dbReference>
<protein>
    <recommendedName>
        <fullName evidence="4">VanZ like family protein</fullName>
    </recommendedName>
</protein>
<dbReference type="STRING" id="582692.SAMN05720606_106152"/>
<feature type="transmembrane region" description="Helical" evidence="1">
    <location>
        <begin position="47"/>
        <end position="64"/>
    </location>
</feature>
<evidence type="ECO:0000313" key="3">
    <source>
        <dbReference type="Proteomes" id="UP000198538"/>
    </source>
</evidence>
<evidence type="ECO:0000256" key="1">
    <source>
        <dbReference type="SAM" id="Phobius"/>
    </source>
</evidence>
<proteinExistence type="predicted"/>
<sequence length="137" mass="15848">MKHQNGLSIKNRWVYFIAVIITMAAGLASRTYGAVLPNWVHEHFGDALWAGMIYFGVRMVFIHLSRARAVWISVIFSWGVEFSQMIQVPWLNDLRSTLLGALILGRGFLVIDLIRYLIGILCVYFIDRFILTRFIRL</sequence>
<keyword evidence="1" id="KW-1133">Transmembrane helix</keyword>
<keyword evidence="1" id="KW-0812">Transmembrane</keyword>
<name>A0A1G5H1B9_9BACL</name>
<feature type="transmembrane region" description="Helical" evidence="1">
    <location>
        <begin position="12"/>
        <end position="35"/>
    </location>
</feature>
<dbReference type="InterPro" id="IPR021257">
    <property type="entry name" value="DUF2809"/>
</dbReference>
<dbReference type="EMBL" id="FMVM01000006">
    <property type="protein sequence ID" value="SCY57457.1"/>
    <property type="molecule type" value="Genomic_DNA"/>
</dbReference>
<organism evidence="2 3">
    <name type="scientific">Paenibacillus polysaccharolyticus</name>
    <dbReference type="NCBI Taxonomy" id="582692"/>
    <lineage>
        <taxon>Bacteria</taxon>
        <taxon>Bacillati</taxon>
        <taxon>Bacillota</taxon>
        <taxon>Bacilli</taxon>
        <taxon>Bacillales</taxon>
        <taxon>Paenibacillaceae</taxon>
        <taxon>Paenibacillus</taxon>
    </lineage>
</organism>
<feature type="transmembrane region" description="Helical" evidence="1">
    <location>
        <begin position="71"/>
        <end position="91"/>
    </location>
</feature>
<dbReference type="AlphaFoldDB" id="A0A1G5H1B9"/>
<keyword evidence="3" id="KW-1185">Reference proteome</keyword>
<evidence type="ECO:0000313" key="2">
    <source>
        <dbReference type="EMBL" id="SCY57457.1"/>
    </source>
</evidence>
<dbReference type="RefSeq" id="WP_244159274.1">
    <property type="nucleotide sequence ID" value="NZ_FMVM01000006.1"/>
</dbReference>
<gene>
    <name evidence="2" type="ORF">SAMN05720606_106152</name>
</gene>
<evidence type="ECO:0008006" key="4">
    <source>
        <dbReference type="Google" id="ProtNLM"/>
    </source>
</evidence>
<accession>A0A1G5H1B9</accession>
<keyword evidence="1" id="KW-0472">Membrane</keyword>
<feature type="transmembrane region" description="Helical" evidence="1">
    <location>
        <begin position="103"/>
        <end position="126"/>
    </location>
</feature>